<reference evidence="1" key="2">
    <citation type="submission" date="2025-09" db="UniProtKB">
        <authorList>
            <consortium name="Ensembl"/>
        </authorList>
    </citation>
    <scope>IDENTIFICATION</scope>
</reference>
<name>A0A3B3RSS7_9TELE</name>
<accession>A0A3B3RSS7</accession>
<evidence type="ECO:0000313" key="1">
    <source>
        <dbReference type="Ensembl" id="ENSPKIP00000020885.1"/>
    </source>
</evidence>
<dbReference type="AlphaFoldDB" id="A0A3B3RSS7"/>
<protein>
    <submittedName>
        <fullName evidence="1">Uncharacterized protein</fullName>
    </submittedName>
</protein>
<keyword evidence="2" id="KW-1185">Reference proteome</keyword>
<proteinExistence type="predicted"/>
<sequence>FLPRECLFICHIKYDEISEKIKRTVVTTCVQCLVHPYGGPRTSKLSASRVLASMRFTGEQSDTDLSTKHCLTSR</sequence>
<dbReference type="Ensembl" id="ENSPKIT00000001509.1">
    <property type="protein sequence ID" value="ENSPKIP00000020885.1"/>
    <property type="gene ID" value="ENSPKIG00000005506.1"/>
</dbReference>
<reference evidence="1" key="1">
    <citation type="submission" date="2025-08" db="UniProtKB">
        <authorList>
            <consortium name="Ensembl"/>
        </authorList>
    </citation>
    <scope>IDENTIFICATION</scope>
</reference>
<organism evidence="1 2">
    <name type="scientific">Paramormyrops kingsleyae</name>
    <dbReference type="NCBI Taxonomy" id="1676925"/>
    <lineage>
        <taxon>Eukaryota</taxon>
        <taxon>Metazoa</taxon>
        <taxon>Chordata</taxon>
        <taxon>Craniata</taxon>
        <taxon>Vertebrata</taxon>
        <taxon>Euteleostomi</taxon>
        <taxon>Actinopterygii</taxon>
        <taxon>Neopterygii</taxon>
        <taxon>Teleostei</taxon>
        <taxon>Osteoglossocephala</taxon>
        <taxon>Osteoglossomorpha</taxon>
        <taxon>Osteoglossiformes</taxon>
        <taxon>Mormyridae</taxon>
        <taxon>Paramormyrops</taxon>
    </lineage>
</organism>
<evidence type="ECO:0000313" key="2">
    <source>
        <dbReference type="Proteomes" id="UP000261540"/>
    </source>
</evidence>
<dbReference type="Proteomes" id="UP000261540">
    <property type="component" value="Unplaced"/>
</dbReference>